<accession>A0A1Q9CCM8</accession>
<dbReference type="InterPro" id="IPR027417">
    <property type="entry name" value="P-loop_NTPase"/>
</dbReference>
<evidence type="ECO:0000256" key="2">
    <source>
        <dbReference type="ARBA" id="ARBA00022840"/>
    </source>
</evidence>
<keyword evidence="3" id="KW-0732">Signal</keyword>
<proteinExistence type="predicted"/>
<dbReference type="Pfam" id="PF06414">
    <property type="entry name" value="Zeta_toxin"/>
    <property type="match status" value="1"/>
</dbReference>
<evidence type="ECO:0000313" key="6">
    <source>
        <dbReference type="Proteomes" id="UP000186817"/>
    </source>
</evidence>
<name>A0A1Q9CCM8_SYMMI</name>
<evidence type="ECO:0000256" key="3">
    <source>
        <dbReference type="SAM" id="SignalP"/>
    </source>
</evidence>
<feature type="domain" description="Zeta toxin" evidence="4">
    <location>
        <begin position="68"/>
        <end position="239"/>
    </location>
</feature>
<dbReference type="Proteomes" id="UP000186817">
    <property type="component" value="Unassembled WGS sequence"/>
</dbReference>
<dbReference type="Gene3D" id="3.40.50.300">
    <property type="entry name" value="P-loop containing nucleotide triphosphate hydrolases"/>
    <property type="match status" value="1"/>
</dbReference>
<dbReference type="AlphaFoldDB" id="A0A1Q9CCM8"/>
<dbReference type="GO" id="GO:0016301">
    <property type="term" value="F:kinase activity"/>
    <property type="evidence" value="ECO:0007669"/>
    <property type="project" value="InterPro"/>
</dbReference>
<keyword evidence="2" id="KW-0067">ATP-binding</keyword>
<feature type="chain" id="PRO_5012209517" description="Zeta toxin domain-containing protein" evidence="3">
    <location>
        <begin position="29"/>
        <end position="319"/>
    </location>
</feature>
<gene>
    <name evidence="5" type="ORF">AK812_SmicGene38957</name>
</gene>
<keyword evidence="1" id="KW-0547">Nucleotide-binding</keyword>
<protein>
    <recommendedName>
        <fullName evidence="4">Zeta toxin domain-containing protein</fullName>
    </recommendedName>
</protein>
<comment type="caution">
    <text evidence="5">The sequence shown here is derived from an EMBL/GenBank/DDBJ whole genome shotgun (WGS) entry which is preliminary data.</text>
</comment>
<evidence type="ECO:0000313" key="5">
    <source>
        <dbReference type="EMBL" id="OLP80587.1"/>
    </source>
</evidence>
<sequence>MRRTAQLLCPSTVILAFVWVRWQRSANPQECEEIGHKLSPFLMSALYRPFRAAEVDAARWEAGLGQATRQQQPVAVWLVGPSAAGKSYLTHDVAKGFGIAFLPTDEPNAVLLDGSSFRNWHSGYQAVIQEGRRLHCVWRAAYPAMRSRLRHEKSRLLRRATRDRLNVLIPHTCDYLSECAPLLYFLHRRGYTNHVVMVLGDREIIRKRGLRRARTTGKRYAPEEWNESVSNGLHMIALATGHAELVWTTPHTRWIVKKGQPQDVFRAAAARGIPEPLSQRIVKLDARGVARMWTGVCESLCPSPFERLSRCFLLDTVEV</sequence>
<reference evidence="5 6" key="1">
    <citation type="submission" date="2016-02" db="EMBL/GenBank/DDBJ databases">
        <title>Genome analysis of coral dinoflagellate symbionts highlights evolutionary adaptations to a symbiotic lifestyle.</title>
        <authorList>
            <person name="Aranda M."/>
            <person name="Li Y."/>
            <person name="Liew Y.J."/>
            <person name="Baumgarten S."/>
            <person name="Simakov O."/>
            <person name="Wilson M."/>
            <person name="Piel J."/>
            <person name="Ashoor H."/>
            <person name="Bougouffa S."/>
            <person name="Bajic V.B."/>
            <person name="Ryu T."/>
            <person name="Ravasi T."/>
            <person name="Bayer T."/>
            <person name="Micklem G."/>
            <person name="Kim H."/>
            <person name="Bhak J."/>
            <person name="Lajeunesse T.C."/>
            <person name="Voolstra C.R."/>
        </authorList>
    </citation>
    <scope>NUCLEOTIDE SEQUENCE [LARGE SCALE GENOMIC DNA]</scope>
    <source>
        <strain evidence="5 6">CCMP2467</strain>
    </source>
</reference>
<feature type="signal peptide" evidence="3">
    <location>
        <begin position="1"/>
        <end position="28"/>
    </location>
</feature>
<dbReference type="InterPro" id="IPR010488">
    <property type="entry name" value="Zeta_toxin_domain"/>
</dbReference>
<dbReference type="OrthoDB" id="417640at2759"/>
<dbReference type="GO" id="GO:0005524">
    <property type="term" value="F:ATP binding"/>
    <property type="evidence" value="ECO:0007669"/>
    <property type="project" value="UniProtKB-KW"/>
</dbReference>
<evidence type="ECO:0000259" key="4">
    <source>
        <dbReference type="Pfam" id="PF06414"/>
    </source>
</evidence>
<evidence type="ECO:0000256" key="1">
    <source>
        <dbReference type="ARBA" id="ARBA00022741"/>
    </source>
</evidence>
<keyword evidence="6" id="KW-1185">Reference proteome</keyword>
<dbReference type="SUPFAM" id="SSF52540">
    <property type="entry name" value="P-loop containing nucleoside triphosphate hydrolases"/>
    <property type="match status" value="1"/>
</dbReference>
<organism evidence="5 6">
    <name type="scientific">Symbiodinium microadriaticum</name>
    <name type="common">Dinoflagellate</name>
    <name type="synonym">Zooxanthella microadriatica</name>
    <dbReference type="NCBI Taxonomy" id="2951"/>
    <lineage>
        <taxon>Eukaryota</taxon>
        <taxon>Sar</taxon>
        <taxon>Alveolata</taxon>
        <taxon>Dinophyceae</taxon>
        <taxon>Suessiales</taxon>
        <taxon>Symbiodiniaceae</taxon>
        <taxon>Symbiodinium</taxon>
    </lineage>
</organism>
<dbReference type="EMBL" id="LSRX01001365">
    <property type="protein sequence ID" value="OLP80587.1"/>
    <property type="molecule type" value="Genomic_DNA"/>
</dbReference>